<dbReference type="HAMAP" id="MF_00316">
    <property type="entry name" value="MobA"/>
    <property type="match status" value="1"/>
</dbReference>
<evidence type="ECO:0000256" key="4">
    <source>
        <dbReference type="ARBA" id="ARBA00022741"/>
    </source>
</evidence>
<dbReference type="GO" id="GO:0061603">
    <property type="term" value="F:molybdenum cofactor guanylyltransferase activity"/>
    <property type="evidence" value="ECO:0007669"/>
    <property type="project" value="UniProtKB-EC"/>
</dbReference>
<dbReference type="CDD" id="cd02503">
    <property type="entry name" value="MobA"/>
    <property type="match status" value="1"/>
</dbReference>
<feature type="binding site" evidence="8">
    <location>
        <position position="104"/>
    </location>
    <ligand>
        <name>Mg(2+)</name>
        <dbReference type="ChEBI" id="CHEBI:18420"/>
    </ligand>
</feature>
<evidence type="ECO:0000256" key="1">
    <source>
        <dbReference type="ARBA" id="ARBA00022490"/>
    </source>
</evidence>
<dbReference type="GO" id="GO:0005525">
    <property type="term" value="F:GTP binding"/>
    <property type="evidence" value="ECO:0007669"/>
    <property type="project" value="UniProtKB-UniRule"/>
</dbReference>
<comment type="caution">
    <text evidence="10">The sequence shown here is derived from an EMBL/GenBank/DDBJ whole genome shotgun (WGS) entry which is preliminary data.</text>
</comment>
<name>A0A9R1D733_9EURY</name>
<dbReference type="Proteomes" id="UP001139494">
    <property type="component" value="Unassembled WGS sequence"/>
</dbReference>
<keyword evidence="1 8" id="KW-0963">Cytoplasm</keyword>
<dbReference type="SUPFAM" id="SSF53448">
    <property type="entry name" value="Nucleotide-diphospho-sugar transferases"/>
    <property type="match status" value="1"/>
</dbReference>
<feature type="binding site" evidence="8">
    <location>
        <position position="104"/>
    </location>
    <ligand>
        <name>GTP</name>
        <dbReference type="ChEBI" id="CHEBI:37565"/>
    </ligand>
</feature>
<evidence type="ECO:0000256" key="6">
    <source>
        <dbReference type="ARBA" id="ARBA00023134"/>
    </source>
</evidence>
<keyword evidence="10" id="KW-0548">Nucleotidyltransferase</keyword>
<keyword evidence="7 8" id="KW-0501">Molybdenum cofactor biosynthesis</keyword>
<evidence type="ECO:0000256" key="5">
    <source>
        <dbReference type="ARBA" id="ARBA00022842"/>
    </source>
</evidence>
<feature type="binding site" evidence="8">
    <location>
        <begin position="9"/>
        <end position="11"/>
    </location>
    <ligand>
        <name>GTP</name>
        <dbReference type="ChEBI" id="CHEBI:37565"/>
    </ligand>
</feature>
<gene>
    <name evidence="8" type="primary">mobA</name>
    <name evidence="10" type="ORF">KM295_04530</name>
</gene>
<dbReference type="GO" id="GO:0046872">
    <property type="term" value="F:metal ion binding"/>
    <property type="evidence" value="ECO:0007669"/>
    <property type="project" value="UniProtKB-KW"/>
</dbReference>
<keyword evidence="4 8" id="KW-0547">Nucleotide-binding</keyword>
<comment type="catalytic activity">
    <reaction evidence="8">
        <text>Mo-molybdopterin + GTP + H(+) = Mo-molybdopterin guanine dinucleotide + diphosphate</text>
        <dbReference type="Rhea" id="RHEA:34243"/>
        <dbReference type="ChEBI" id="CHEBI:15378"/>
        <dbReference type="ChEBI" id="CHEBI:33019"/>
        <dbReference type="ChEBI" id="CHEBI:37565"/>
        <dbReference type="ChEBI" id="CHEBI:71302"/>
        <dbReference type="ChEBI" id="CHEBI:71310"/>
        <dbReference type="EC" id="2.7.7.77"/>
    </reaction>
</comment>
<proteinExistence type="inferred from homology"/>
<dbReference type="Pfam" id="PF12804">
    <property type="entry name" value="NTP_transf_3"/>
    <property type="match status" value="1"/>
</dbReference>
<sequence>MSETNGVIVAGGRSVRMGETEKALVEVGGTPLVRRVADRLLETADRLVVNCRDDQRGAIETALSGIDPEPRFAIDPAPDRGPVAGIETGLRAIETDYAAVAAVDMPFLDPDLVSYLFERAAGHDAAIPRPSEWFEPLHAVYRTDPMVEACERALEEPHPRIIEPLSSLDRVIVDRAELLEHGSLDSFEGIDTPEDVQWANERLQ</sequence>
<evidence type="ECO:0000256" key="7">
    <source>
        <dbReference type="ARBA" id="ARBA00023150"/>
    </source>
</evidence>
<keyword evidence="2 8" id="KW-0808">Transferase</keyword>
<dbReference type="PANTHER" id="PTHR19136">
    <property type="entry name" value="MOLYBDENUM COFACTOR GUANYLYLTRANSFERASE"/>
    <property type="match status" value="1"/>
</dbReference>
<dbReference type="AlphaFoldDB" id="A0A9R1D733"/>
<keyword evidence="11" id="KW-1185">Reference proteome</keyword>
<organism evidence="10 11">
    <name type="scientific">Natronomonas aquatica</name>
    <dbReference type="NCBI Taxonomy" id="2841590"/>
    <lineage>
        <taxon>Archaea</taxon>
        <taxon>Methanobacteriati</taxon>
        <taxon>Methanobacteriota</taxon>
        <taxon>Stenosarchaea group</taxon>
        <taxon>Halobacteria</taxon>
        <taxon>Halobacteriales</taxon>
        <taxon>Natronomonadaceae</taxon>
        <taxon>Natronomonas</taxon>
    </lineage>
</organism>
<feature type="binding site" evidence="8">
    <location>
        <position position="75"/>
    </location>
    <ligand>
        <name>GTP</name>
        <dbReference type="ChEBI" id="CHEBI:37565"/>
    </ligand>
</feature>
<evidence type="ECO:0000259" key="9">
    <source>
        <dbReference type="Pfam" id="PF12804"/>
    </source>
</evidence>
<dbReference type="InterPro" id="IPR013482">
    <property type="entry name" value="Molybde_CF_guanTrfase"/>
</dbReference>
<feature type="domain" description="MobA-like NTP transferase" evidence="9">
    <location>
        <begin position="6"/>
        <end position="152"/>
    </location>
</feature>
<reference evidence="10" key="1">
    <citation type="journal article" date="2023" name="Front. Microbiol.">
        <title>Genomic-based phylogenetic and metabolic analyses of the genus Natronomonas, and description of Natronomonas aquatica sp. nov.</title>
        <authorList>
            <person name="Garcia-Roldan A."/>
            <person name="Duran-Viseras A."/>
            <person name="de la Haba R.R."/>
            <person name="Corral P."/>
            <person name="Sanchez-Porro C."/>
            <person name="Ventosa A."/>
        </authorList>
    </citation>
    <scope>NUCLEOTIDE SEQUENCE</scope>
    <source>
        <strain evidence="10">F2-12</strain>
    </source>
</reference>
<comment type="similarity">
    <text evidence="8">Belongs to the MobA family.</text>
</comment>
<protein>
    <recommendedName>
        <fullName evidence="8">Probable molybdenum cofactor guanylyltransferase</fullName>
        <shortName evidence="8">MoCo guanylyltransferase</shortName>
        <ecNumber evidence="8">2.7.7.77</ecNumber>
    </recommendedName>
    <alternativeName>
        <fullName evidence="8">GTP:molybdopterin guanylyltransferase</fullName>
    </alternativeName>
    <alternativeName>
        <fullName evidence="8">Mo-MPT guanylyltransferase</fullName>
    </alternativeName>
    <alternativeName>
        <fullName evidence="8">Molybdopterin guanylyltransferase</fullName>
    </alternativeName>
    <alternativeName>
        <fullName evidence="8">Molybdopterin-guanine dinucleotide synthase</fullName>
        <shortName evidence="8">MGD synthase</shortName>
    </alternativeName>
</protein>
<dbReference type="EMBL" id="JAHLKM010000003">
    <property type="protein sequence ID" value="MCQ4332770.1"/>
    <property type="molecule type" value="Genomic_DNA"/>
</dbReference>
<comment type="domain">
    <text evidence="8">The N-terminal domain determines nucleotide recognition and specific binding, while the C-terminal domain determines the specific binding to the target protein.</text>
</comment>
<dbReference type="GO" id="GO:0006777">
    <property type="term" value="P:Mo-molybdopterin cofactor biosynthetic process"/>
    <property type="evidence" value="ECO:0007669"/>
    <property type="project" value="UniProtKB-KW"/>
</dbReference>
<evidence type="ECO:0000256" key="3">
    <source>
        <dbReference type="ARBA" id="ARBA00022723"/>
    </source>
</evidence>
<dbReference type="InterPro" id="IPR025877">
    <property type="entry name" value="MobA-like_NTP_Trfase"/>
</dbReference>
<dbReference type="GO" id="GO:0005737">
    <property type="term" value="C:cytoplasm"/>
    <property type="evidence" value="ECO:0007669"/>
    <property type="project" value="UniProtKB-SubCell"/>
</dbReference>
<dbReference type="PANTHER" id="PTHR19136:SF81">
    <property type="entry name" value="MOLYBDENUM COFACTOR GUANYLYLTRANSFERASE"/>
    <property type="match status" value="1"/>
</dbReference>
<dbReference type="Gene3D" id="3.90.550.10">
    <property type="entry name" value="Spore Coat Polysaccharide Biosynthesis Protein SpsA, Chain A"/>
    <property type="match status" value="1"/>
</dbReference>
<feature type="binding site" evidence="8">
    <location>
        <position position="50"/>
    </location>
    <ligand>
        <name>GTP</name>
        <dbReference type="ChEBI" id="CHEBI:37565"/>
    </ligand>
</feature>
<dbReference type="EC" id="2.7.7.77" evidence="8"/>
<dbReference type="RefSeq" id="WP_256028708.1">
    <property type="nucleotide sequence ID" value="NZ_JAHLKM010000003.1"/>
</dbReference>
<evidence type="ECO:0000313" key="10">
    <source>
        <dbReference type="EMBL" id="MCQ4332770.1"/>
    </source>
</evidence>
<accession>A0A9R1D733</accession>
<evidence type="ECO:0000256" key="8">
    <source>
        <dbReference type="HAMAP-Rule" id="MF_00316"/>
    </source>
</evidence>
<keyword evidence="3 8" id="KW-0479">Metal-binding</keyword>
<evidence type="ECO:0000313" key="11">
    <source>
        <dbReference type="Proteomes" id="UP001139494"/>
    </source>
</evidence>
<comment type="subcellular location">
    <subcellularLocation>
        <location evidence="8">Cytoplasm</location>
    </subcellularLocation>
</comment>
<comment type="cofactor">
    <cofactor evidence="8">
        <name>Mg(2+)</name>
        <dbReference type="ChEBI" id="CHEBI:18420"/>
    </cofactor>
</comment>
<comment type="function">
    <text evidence="8">Transfers a GMP moiety from GTP to Mo-molybdopterin (Mo-MPT) cofactor (Moco or molybdenum cofactor) to form Mo-molybdopterin guanine dinucleotide (Mo-MGD) cofactor.</text>
</comment>
<evidence type="ECO:0000256" key="2">
    <source>
        <dbReference type="ARBA" id="ARBA00022679"/>
    </source>
</evidence>
<keyword evidence="6 8" id="KW-0342">GTP-binding</keyword>
<keyword evidence="5 8" id="KW-0460">Magnesium</keyword>
<dbReference type="InterPro" id="IPR029044">
    <property type="entry name" value="Nucleotide-diphossugar_trans"/>
</dbReference>
<feature type="binding site" evidence="8">
    <location>
        <position position="22"/>
    </location>
    <ligand>
        <name>GTP</name>
        <dbReference type="ChEBI" id="CHEBI:37565"/>
    </ligand>
</feature>